<organism evidence="2 3">
    <name type="scientific">Nesidiocoris tenuis</name>
    <dbReference type="NCBI Taxonomy" id="355587"/>
    <lineage>
        <taxon>Eukaryota</taxon>
        <taxon>Metazoa</taxon>
        <taxon>Ecdysozoa</taxon>
        <taxon>Arthropoda</taxon>
        <taxon>Hexapoda</taxon>
        <taxon>Insecta</taxon>
        <taxon>Pterygota</taxon>
        <taxon>Neoptera</taxon>
        <taxon>Paraneoptera</taxon>
        <taxon>Hemiptera</taxon>
        <taxon>Heteroptera</taxon>
        <taxon>Panheteroptera</taxon>
        <taxon>Cimicomorpha</taxon>
        <taxon>Miridae</taxon>
        <taxon>Dicyphina</taxon>
        <taxon>Nesidiocoris</taxon>
    </lineage>
</organism>
<feature type="non-terminal residue" evidence="2">
    <location>
        <position position="1"/>
    </location>
</feature>
<protein>
    <submittedName>
        <fullName evidence="2">Uncharacterized protein</fullName>
    </submittedName>
</protein>
<feature type="compositionally biased region" description="Basic residues" evidence="1">
    <location>
        <begin position="211"/>
        <end position="225"/>
    </location>
</feature>
<feature type="region of interest" description="Disordered" evidence="1">
    <location>
        <begin position="204"/>
        <end position="225"/>
    </location>
</feature>
<dbReference type="OrthoDB" id="6607435at2759"/>
<dbReference type="AlphaFoldDB" id="A0A6H5I067"/>
<accession>A0A6H5I067</accession>
<dbReference type="Proteomes" id="UP000479000">
    <property type="component" value="Unassembled WGS sequence"/>
</dbReference>
<evidence type="ECO:0000256" key="1">
    <source>
        <dbReference type="SAM" id="MobiDB-lite"/>
    </source>
</evidence>
<proteinExistence type="predicted"/>
<sequence length="225" mass="24258">VNGSIGIVLKSRIGTELQKKLFPIHIYSESLPEQVSEVGEVRLEGTFTSSSPGRTLYMYSATTTPGEPGVTLQLRDPDEDADVDDKSGSLSSVLARIQGEGGSGAGGTLTIGFGGGVSSEPDIESSIDVLLGPNAISSSTGSEKGVNTFKEWNKLKKFKIGLVELPQIAKNVKKEKSRQEILSQTDNKNNIFKISRKNLISYGESSEKAGKNTRKILNPRHHLRN</sequence>
<evidence type="ECO:0000313" key="2">
    <source>
        <dbReference type="EMBL" id="CAB0021011.1"/>
    </source>
</evidence>
<reference evidence="2 3" key="1">
    <citation type="submission" date="2020-02" db="EMBL/GenBank/DDBJ databases">
        <authorList>
            <person name="Ferguson B K."/>
        </authorList>
    </citation>
    <scope>NUCLEOTIDE SEQUENCE [LARGE SCALE GENOMIC DNA]</scope>
</reference>
<gene>
    <name evidence="2" type="ORF">NTEN_LOCUS24536</name>
</gene>
<keyword evidence="3" id="KW-1185">Reference proteome</keyword>
<evidence type="ECO:0000313" key="3">
    <source>
        <dbReference type="Proteomes" id="UP000479000"/>
    </source>
</evidence>
<dbReference type="EMBL" id="CADCXU010036194">
    <property type="protein sequence ID" value="CAB0021011.1"/>
    <property type="molecule type" value="Genomic_DNA"/>
</dbReference>
<name>A0A6H5I067_9HEMI</name>